<dbReference type="InterPro" id="IPR012338">
    <property type="entry name" value="Beta-lactam/transpept-like"/>
</dbReference>
<sequence>MVTGKGLKQVIKELIWDPLGIESTYFGLEDTKKAQQDFATGYNWDNMTAKHNKVTYMTLTDLTGSAAVISNVRDYTKDIYAPRVVESLYAGKYYQSLFQGRIIYRHYSNVVGFKSQVYWFPKEKYRFVLFANAQLGHSANDPVAWKLIANKFNIPEKEILPSNRDGQETPEQQFEKAVTKAYPNHTTCDPSFSMKDIEGTYFNQGYSTFTLRSELSKSNETTLITERPEMTWDYAFRFRHVFGDAWMACEEWLANRDKYSDFHPAEFVKGEMESRS</sequence>
<dbReference type="HOGENOM" id="CLU_852699_0_0_1"/>
<dbReference type="Proteomes" id="UP000031192">
    <property type="component" value="Unassembled WGS sequence"/>
</dbReference>
<dbReference type="AlphaFoldDB" id="A0A0B4G4Q7"/>
<gene>
    <name evidence="1" type="ORF">MGU_11094</name>
</gene>
<accession>A0A0B4G4Q7</accession>
<proteinExistence type="predicted"/>
<name>A0A0B4G4Q7_METGA</name>
<evidence type="ECO:0000313" key="1">
    <source>
        <dbReference type="EMBL" id="KID81555.1"/>
    </source>
</evidence>
<dbReference type="SUPFAM" id="SSF56601">
    <property type="entry name" value="beta-lactamase/transpeptidase-like"/>
    <property type="match status" value="1"/>
</dbReference>
<evidence type="ECO:0000313" key="2">
    <source>
        <dbReference type="Proteomes" id="UP000031192"/>
    </source>
</evidence>
<keyword evidence="2" id="KW-1185">Reference proteome</keyword>
<dbReference type="EMBL" id="AZNH01000136">
    <property type="protein sequence ID" value="KID81555.1"/>
    <property type="molecule type" value="Genomic_DNA"/>
</dbReference>
<reference evidence="1 2" key="1">
    <citation type="journal article" date="2014" name="Proc. Natl. Acad. Sci. U.S.A.">
        <title>Trajectory and genomic determinants of fungal-pathogen speciation and host adaptation.</title>
        <authorList>
            <person name="Hu X."/>
            <person name="Xiao G."/>
            <person name="Zheng P."/>
            <person name="Shang Y."/>
            <person name="Su Y."/>
            <person name="Zhang X."/>
            <person name="Liu X."/>
            <person name="Zhan S."/>
            <person name="St Leger R.J."/>
            <person name="Wang C."/>
        </authorList>
    </citation>
    <scope>NUCLEOTIDE SEQUENCE [LARGE SCALE GENOMIC DNA]</scope>
    <source>
        <strain evidence="1 2">ARSEF 977</strain>
    </source>
</reference>
<comment type="caution">
    <text evidence="1">The sequence shown here is derived from an EMBL/GenBank/DDBJ whole genome shotgun (WGS) entry which is preliminary data.</text>
</comment>
<organism evidence="1 2">
    <name type="scientific">Metarhizium guizhouense (strain ARSEF 977)</name>
    <dbReference type="NCBI Taxonomy" id="1276136"/>
    <lineage>
        <taxon>Eukaryota</taxon>
        <taxon>Fungi</taxon>
        <taxon>Dikarya</taxon>
        <taxon>Ascomycota</taxon>
        <taxon>Pezizomycotina</taxon>
        <taxon>Sordariomycetes</taxon>
        <taxon>Hypocreomycetidae</taxon>
        <taxon>Hypocreales</taxon>
        <taxon>Clavicipitaceae</taxon>
        <taxon>Metarhizium</taxon>
    </lineage>
</organism>
<protein>
    <submittedName>
        <fullName evidence="1">Beta-lactamase/transpeptidase-like protein</fullName>
    </submittedName>
</protein>
<dbReference type="Gene3D" id="3.40.710.10">
    <property type="entry name" value="DD-peptidase/beta-lactamase superfamily"/>
    <property type="match status" value="1"/>
</dbReference>